<evidence type="ECO:0000313" key="2">
    <source>
        <dbReference type="EMBL" id="KPL80499.1"/>
    </source>
</evidence>
<dbReference type="SUPFAM" id="SSF52091">
    <property type="entry name" value="SpoIIaa-like"/>
    <property type="match status" value="1"/>
</dbReference>
<dbReference type="EMBL" id="LGKP01000038">
    <property type="protein sequence ID" value="KPL80499.1"/>
    <property type="molecule type" value="Genomic_DNA"/>
</dbReference>
<feature type="domain" description="STAS" evidence="1">
    <location>
        <begin position="1"/>
        <end position="103"/>
    </location>
</feature>
<reference evidence="2 3" key="1">
    <citation type="submission" date="2015-07" db="EMBL/GenBank/DDBJ databases">
        <title>Whole genome sequence of Herpetosiphon geysericola DSM 7119.</title>
        <authorList>
            <person name="Hemp J."/>
            <person name="Ward L.M."/>
            <person name="Pace L.A."/>
            <person name="Fischer W.W."/>
        </authorList>
    </citation>
    <scope>NUCLEOTIDE SEQUENCE [LARGE SCALE GENOMIC DNA]</scope>
    <source>
        <strain evidence="2 3">DSM 7119</strain>
    </source>
</reference>
<name>A0A0P6XCW2_9CHLR</name>
<dbReference type="InterPro" id="IPR036513">
    <property type="entry name" value="STAS_dom_sf"/>
</dbReference>
<dbReference type="AlphaFoldDB" id="A0A0P6XCW2"/>
<dbReference type="GO" id="GO:0043856">
    <property type="term" value="F:anti-sigma factor antagonist activity"/>
    <property type="evidence" value="ECO:0007669"/>
    <property type="project" value="TreeGrafter"/>
</dbReference>
<organism evidence="2 3">
    <name type="scientific">Herpetosiphon geysericola</name>
    <dbReference type="NCBI Taxonomy" id="70996"/>
    <lineage>
        <taxon>Bacteria</taxon>
        <taxon>Bacillati</taxon>
        <taxon>Chloroflexota</taxon>
        <taxon>Chloroflexia</taxon>
        <taxon>Herpetosiphonales</taxon>
        <taxon>Herpetosiphonaceae</taxon>
        <taxon>Herpetosiphon</taxon>
    </lineage>
</organism>
<comment type="caution">
    <text evidence="2">The sequence shown here is derived from an EMBL/GenBank/DDBJ whole genome shotgun (WGS) entry which is preliminary data.</text>
</comment>
<dbReference type="Proteomes" id="UP000050277">
    <property type="component" value="Unassembled WGS sequence"/>
</dbReference>
<evidence type="ECO:0000259" key="1">
    <source>
        <dbReference type="PROSITE" id="PS50801"/>
    </source>
</evidence>
<dbReference type="PANTHER" id="PTHR33495">
    <property type="entry name" value="ANTI-SIGMA FACTOR ANTAGONIST TM_1081-RELATED-RELATED"/>
    <property type="match status" value="1"/>
</dbReference>
<sequence>MSPIPKTEILAFEGRFDIHSLMHFRSWQPSATMPHIILDLSRVNFVDSAALSWMVRLSKQASMLNGSFQICGLQQPVHIILELTRLDRVFVVTTTIDEALAKIAP</sequence>
<dbReference type="InterPro" id="IPR002645">
    <property type="entry name" value="STAS_dom"/>
</dbReference>
<dbReference type="PANTHER" id="PTHR33495:SF2">
    <property type="entry name" value="ANTI-SIGMA FACTOR ANTAGONIST TM_1081-RELATED"/>
    <property type="match status" value="1"/>
</dbReference>
<keyword evidence="3" id="KW-1185">Reference proteome</keyword>
<accession>A0A0P6XCW2</accession>
<proteinExistence type="predicted"/>
<gene>
    <name evidence="2" type="ORF">SE18_23815</name>
</gene>
<evidence type="ECO:0000313" key="3">
    <source>
        <dbReference type="Proteomes" id="UP000050277"/>
    </source>
</evidence>
<dbReference type="Pfam" id="PF01740">
    <property type="entry name" value="STAS"/>
    <property type="match status" value="1"/>
</dbReference>
<protein>
    <recommendedName>
        <fullName evidence="1">STAS domain-containing protein</fullName>
    </recommendedName>
</protein>
<dbReference type="Gene3D" id="3.30.750.24">
    <property type="entry name" value="STAS domain"/>
    <property type="match status" value="1"/>
</dbReference>
<dbReference type="CDD" id="cd07043">
    <property type="entry name" value="STAS_anti-anti-sigma_factors"/>
    <property type="match status" value="1"/>
</dbReference>
<dbReference type="PROSITE" id="PS50801">
    <property type="entry name" value="STAS"/>
    <property type="match status" value="1"/>
</dbReference>
<dbReference type="STRING" id="70996.SE18_23815"/>